<name>A0A9P7RVN8_9AGAR</name>
<dbReference type="KEGG" id="more:E1B28_011848"/>
<dbReference type="GeneID" id="66080923"/>
<dbReference type="EMBL" id="CM032187">
    <property type="protein sequence ID" value="KAG7090250.1"/>
    <property type="molecule type" value="Genomic_DNA"/>
</dbReference>
<evidence type="ECO:0000313" key="1">
    <source>
        <dbReference type="EMBL" id="KAG7090250.1"/>
    </source>
</evidence>
<dbReference type="Proteomes" id="UP001049176">
    <property type="component" value="Chromosome 7"/>
</dbReference>
<keyword evidence="2" id="KW-1185">Reference proteome</keyword>
<gene>
    <name evidence="1" type="ORF">E1B28_011848</name>
</gene>
<evidence type="ECO:0000313" key="2">
    <source>
        <dbReference type="Proteomes" id="UP001049176"/>
    </source>
</evidence>
<comment type="caution">
    <text evidence="1">The sequence shown here is derived from an EMBL/GenBank/DDBJ whole genome shotgun (WGS) entry which is preliminary data.</text>
</comment>
<proteinExistence type="predicted"/>
<protein>
    <submittedName>
        <fullName evidence="1">Uncharacterized protein</fullName>
    </submittedName>
</protein>
<organism evidence="1 2">
    <name type="scientific">Marasmius oreades</name>
    <name type="common">fairy-ring Marasmius</name>
    <dbReference type="NCBI Taxonomy" id="181124"/>
    <lineage>
        <taxon>Eukaryota</taxon>
        <taxon>Fungi</taxon>
        <taxon>Dikarya</taxon>
        <taxon>Basidiomycota</taxon>
        <taxon>Agaricomycotina</taxon>
        <taxon>Agaricomycetes</taxon>
        <taxon>Agaricomycetidae</taxon>
        <taxon>Agaricales</taxon>
        <taxon>Marasmiineae</taxon>
        <taxon>Marasmiaceae</taxon>
        <taxon>Marasmius</taxon>
    </lineage>
</organism>
<dbReference type="AlphaFoldDB" id="A0A9P7RVN8"/>
<accession>A0A9P7RVN8</accession>
<reference evidence="1" key="1">
    <citation type="journal article" date="2021" name="Genome Biol. Evol.">
        <title>The assembled and annotated genome of the fairy-ring fungus Marasmius oreades.</title>
        <authorList>
            <person name="Hiltunen M."/>
            <person name="Ament-Velasquez S.L."/>
            <person name="Johannesson H."/>
        </authorList>
    </citation>
    <scope>NUCLEOTIDE SEQUENCE</scope>
    <source>
        <strain evidence="1">03SP1</strain>
    </source>
</reference>
<dbReference type="RefSeq" id="XP_043006720.1">
    <property type="nucleotide sequence ID" value="XM_043156905.1"/>
</dbReference>
<sequence length="143" mass="16228">MVQAAGVEWHEFCVCNFKNQDNCCGRIHLHSSNREKLELTRLLYERGWIDAETFGTELVERGQVTAITWNEAPFSFHLRLPLHALPFQREPRCARPRRFDGLLLSCLSINDSLSVLRSTVVGGVDRFLGFHSQSDNQGLDGLG</sequence>